<feature type="non-terminal residue" evidence="2">
    <location>
        <position position="1"/>
    </location>
</feature>
<evidence type="ECO:0000256" key="1">
    <source>
        <dbReference type="SAM" id="MobiDB-lite"/>
    </source>
</evidence>
<name>A0A6J4KTS4_9BACT</name>
<feature type="compositionally biased region" description="Basic residues" evidence="1">
    <location>
        <begin position="101"/>
        <end position="116"/>
    </location>
</feature>
<gene>
    <name evidence="2" type="ORF">AVDCRST_MAG68-1554</name>
</gene>
<feature type="compositionally biased region" description="Basic residues" evidence="1">
    <location>
        <begin position="63"/>
        <end position="91"/>
    </location>
</feature>
<feature type="non-terminal residue" evidence="2">
    <location>
        <position position="161"/>
    </location>
</feature>
<feature type="compositionally biased region" description="Basic residues" evidence="1">
    <location>
        <begin position="1"/>
        <end position="22"/>
    </location>
</feature>
<protein>
    <submittedName>
        <fullName evidence="2">Molybdenum cofactor biosynthesis protein MoaB</fullName>
    </submittedName>
</protein>
<feature type="region of interest" description="Disordered" evidence="1">
    <location>
        <begin position="1"/>
        <end position="161"/>
    </location>
</feature>
<proteinExistence type="predicted"/>
<sequence>ARGRGHRQRLAHPRHRHQRRLAPRADRGRRPHPRGLPADPRRAARGGARPGCVAGAGGDLQRRHGHRAARHHLRRAQPPHRAPHPRLRRALSHVELGAGGCRRHALPRHRRRRGRPRGLLPPRLPRRRPPGLGAPHRPRAAPHRVARRRTGLTQRHRGTEM</sequence>
<evidence type="ECO:0000313" key="2">
    <source>
        <dbReference type="EMBL" id="CAA9313983.1"/>
    </source>
</evidence>
<dbReference type="EMBL" id="CADCTW010000080">
    <property type="protein sequence ID" value="CAA9313983.1"/>
    <property type="molecule type" value="Genomic_DNA"/>
</dbReference>
<feature type="compositionally biased region" description="Basic residues" evidence="1">
    <location>
        <begin position="136"/>
        <end position="161"/>
    </location>
</feature>
<dbReference type="AlphaFoldDB" id="A0A6J4KTS4"/>
<reference evidence="2" key="1">
    <citation type="submission" date="2020-02" db="EMBL/GenBank/DDBJ databases">
        <authorList>
            <person name="Meier V. D."/>
        </authorList>
    </citation>
    <scope>NUCLEOTIDE SEQUENCE</scope>
    <source>
        <strain evidence="2">AVDCRST_MAG68</strain>
    </source>
</reference>
<organism evidence="2">
    <name type="scientific">uncultured Gemmatimonadota bacterium</name>
    <dbReference type="NCBI Taxonomy" id="203437"/>
    <lineage>
        <taxon>Bacteria</taxon>
        <taxon>Pseudomonadati</taxon>
        <taxon>Gemmatimonadota</taxon>
        <taxon>environmental samples</taxon>
    </lineage>
</organism>
<accession>A0A6J4KTS4</accession>